<feature type="transmembrane region" description="Helical" evidence="8">
    <location>
        <begin position="12"/>
        <end position="32"/>
    </location>
</feature>
<dbReference type="AlphaFoldDB" id="A0A1H8H5I3"/>
<dbReference type="GO" id="GO:1903785">
    <property type="term" value="P:L-valine transmembrane transport"/>
    <property type="evidence" value="ECO:0007669"/>
    <property type="project" value="TreeGrafter"/>
</dbReference>
<name>A0A1H8H5I3_9FIRM</name>
<evidence type="ECO:0000256" key="8">
    <source>
        <dbReference type="SAM" id="Phobius"/>
    </source>
</evidence>
<accession>A0A1H8H5I3</accession>
<keyword evidence="6 8" id="KW-1133">Transmembrane helix</keyword>
<dbReference type="PANTHER" id="PTHR34979:SF1">
    <property type="entry name" value="INNER MEMBRANE PROTEIN YGAZ"/>
    <property type="match status" value="1"/>
</dbReference>
<sequence>MEKRKKILKAFKTSLPIAFGYISLGFMAGAMVQKVGFNVIEILLMSILIFSGSSVFITANMLSAGINPQISIYLVATILITNLRNIMYSSSLLSDTKDLEGKKKMLFAQFITDETFAVNKIAFNSDKEWDGDTALYLSLFACLYGVIGNGLGAIFGQIIDIPLDLGFFMMSSMFIVLTVLQVSSKTDFFMVIVSLIVSLIVLNIYQGGLDLIIIALIVATIGYFIDKKSEGKRGEVNE</sequence>
<dbReference type="STRING" id="215200.SAMN05216454_10520"/>
<feature type="transmembrane region" description="Helical" evidence="8">
    <location>
        <begin position="38"/>
        <end position="58"/>
    </location>
</feature>
<evidence type="ECO:0000256" key="3">
    <source>
        <dbReference type="ARBA" id="ARBA00022448"/>
    </source>
</evidence>
<comment type="subcellular location">
    <subcellularLocation>
        <location evidence="1">Cell membrane</location>
        <topology evidence="1">Multi-pass membrane protein</topology>
    </subcellularLocation>
</comment>
<evidence type="ECO:0000313" key="9">
    <source>
        <dbReference type="EMBL" id="SEN51234.1"/>
    </source>
</evidence>
<dbReference type="InterPro" id="IPR011606">
    <property type="entry name" value="Brnchd-chn_aa_trnsp_permease"/>
</dbReference>
<protein>
    <submittedName>
        <fullName evidence="9">4-azaleucine resistance probable transporter AzlC</fullName>
    </submittedName>
</protein>
<evidence type="ECO:0000256" key="2">
    <source>
        <dbReference type="ARBA" id="ARBA00010735"/>
    </source>
</evidence>
<feature type="transmembrane region" description="Helical" evidence="8">
    <location>
        <begin position="188"/>
        <end position="204"/>
    </location>
</feature>
<evidence type="ECO:0000313" key="10">
    <source>
        <dbReference type="Proteomes" id="UP000199512"/>
    </source>
</evidence>
<dbReference type="Proteomes" id="UP000199512">
    <property type="component" value="Unassembled WGS sequence"/>
</dbReference>
<keyword evidence="4" id="KW-1003">Cell membrane</keyword>
<dbReference type="Pfam" id="PF03591">
    <property type="entry name" value="AzlC"/>
    <property type="match status" value="1"/>
</dbReference>
<feature type="transmembrane region" description="Helical" evidence="8">
    <location>
        <begin position="163"/>
        <end position="182"/>
    </location>
</feature>
<dbReference type="EMBL" id="FODF01000005">
    <property type="protein sequence ID" value="SEN51234.1"/>
    <property type="molecule type" value="Genomic_DNA"/>
</dbReference>
<organism evidence="9 10">
    <name type="scientific">Peptostreptococcus russellii</name>
    <dbReference type="NCBI Taxonomy" id="215200"/>
    <lineage>
        <taxon>Bacteria</taxon>
        <taxon>Bacillati</taxon>
        <taxon>Bacillota</taxon>
        <taxon>Clostridia</taxon>
        <taxon>Peptostreptococcales</taxon>
        <taxon>Peptostreptococcaceae</taxon>
        <taxon>Peptostreptococcus</taxon>
    </lineage>
</organism>
<proteinExistence type="inferred from homology"/>
<keyword evidence="7 8" id="KW-0472">Membrane</keyword>
<evidence type="ECO:0000256" key="6">
    <source>
        <dbReference type="ARBA" id="ARBA00022989"/>
    </source>
</evidence>
<keyword evidence="5 8" id="KW-0812">Transmembrane</keyword>
<keyword evidence="10" id="KW-1185">Reference proteome</keyword>
<dbReference type="RefSeq" id="WP_091975011.1">
    <property type="nucleotide sequence ID" value="NZ_CAUWDX010000021.1"/>
</dbReference>
<dbReference type="PANTHER" id="PTHR34979">
    <property type="entry name" value="INNER MEMBRANE PROTEIN YGAZ"/>
    <property type="match status" value="1"/>
</dbReference>
<evidence type="ECO:0000256" key="7">
    <source>
        <dbReference type="ARBA" id="ARBA00023136"/>
    </source>
</evidence>
<evidence type="ECO:0000256" key="1">
    <source>
        <dbReference type="ARBA" id="ARBA00004651"/>
    </source>
</evidence>
<dbReference type="OrthoDB" id="3181706at2"/>
<gene>
    <name evidence="9" type="ORF">SAMN05216454_10520</name>
</gene>
<feature type="transmembrane region" description="Helical" evidence="8">
    <location>
        <begin position="70"/>
        <end position="88"/>
    </location>
</feature>
<comment type="similarity">
    <text evidence="2">Belongs to the AzlC family.</text>
</comment>
<reference evidence="9 10" key="1">
    <citation type="submission" date="2016-10" db="EMBL/GenBank/DDBJ databases">
        <authorList>
            <person name="de Groot N.N."/>
        </authorList>
    </citation>
    <scope>NUCLEOTIDE SEQUENCE [LARGE SCALE GENOMIC DNA]</scope>
    <source>
        <strain evidence="9 10">Calf135</strain>
    </source>
</reference>
<feature type="transmembrane region" description="Helical" evidence="8">
    <location>
        <begin position="134"/>
        <end position="156"/>
    </location>
</feature>
<keyword evidence="3" id="KW-0813">Transport</keyword>
<dbReference type="GO" id="GO:0005886">
    <property type="term" value="C:plasma membrane"/>
    <property type="evidence" value="ECO:0007669"/>
    <property type="project" value="UniProtKB-SubCell"/>
</dbReference>
<evidence type="ECO:0000256" key="4">
    <source>
        <dbReference type="ARBA" id="ARBA00022475"/>
    </source>
</evidence>
<evidence type="ECO:0000256" key="5">
    <source>
        <dbReference type="ARBA" id="ARBA00022692"/>
    </source>
</evidence>